<dbReference type="AlphaFoldDB" id="A0AAJ6IHA5"/>
<keyword evidence="2" id="KW-1185">Reference proteome</keyword>
<organism evidence="1 2">
    <name type="scientific">Acinetobacter johnsonii</name>
    <dbReference type="NCBI Taxonomy" id="40214"/>
    <lineage>
        <taxon>Bacteria</taxon>
        <taxon>Pseudomonadati</taxon>
        <taxon>Pseudomonadota</taxon>
        <taxon>Gammaproteobacteria</taxon>
        <taxon>Moraxellales</taxon>
        <taxon>Moraxellaceae</taxon>
        <taxon>Acinetobacter</taxon>
    </lineage>
</organism>
<sequence length="349" mass="41237">MDYKYYVYVHETLSGEVFYVGKGYDDRAWRKGRDLNWDLYVEKYLNNQYNVRIVLDQLSENQALEEEEKLFSKYGDQLVNRQNMSRSLNIEALSHRNEIESKLKKTELDAELAMEVNEKADLFIEALRYHKLFANTIIENGLLAELLALRPLGSIQLLDKAVRALVAADRQEQAQIVFDQYFVDYPHEKELTKVALIAKVIERGTVRLTEQQDFVPPEPLPLGWQYAKERNEQVLRLDHKMYETDKSENYDLDVLKNLMDQDMSAAMLYVKRWIVQDERVRRKDPLDNALWLYSEARKIASKQKNLLEECLFQQRLTNLLKGRNKHYEKNLITLRKLAAKLSKQNILKK</sequence>
<dbReference type="RefSeq" id="WP_058952372.1">
    <property type="nucleotide sequence ID" value="NZ_CP121776.1"/>
</dbReference>
<name>A0AAJ6IHA5_ACIJO</name>
<dbReference type="EMBL" id="CP121776">
    <property type="protein sequence ID" value="WMG19487.1"/>
    <property type="molecule type" value="Genomic_DNA"/>
</dbReference>
<proteinExistence type="predicted"/>
<evidence type="ECO:0000313" key="2">
    <source>
        <dbReference type="Proteomes" id="UP001244586"/>
    </source>
</evidence>
<dbReference type="Proteomes" id="UP001244586">
    <property type="component" value="Chromosome"/>
</dbReference>
<reference evidence="1 2" key="1">
    <citation type="submission" date="2023-04" db="EMBL/GenBank/DDBJ databases">
        <title>Acinetobacter johnsonii isolate AYTCM encoding NDM-1, OXA-58 and PER-1.</title>
        <authorList>
            <person name="Tian C."/>
            <person name="Wang S."/>
            <person name="Fan X."/>
            <person name="Xia D."/>
        </authorList>
    </citation>
    <scope>NUCLEOTIDE SEQUENCE [LARGE SCALE GENOMIC DNA]</scope>
    <source>
        <strain evidence="1 2">AYTCM</strain>
    </source>
</reference>
<gene>
    <name evidence="1" type="ORF">QBJ73_08150</name>
</gene>
<accession>A0AAJ6IHA5</accession>
<evidence type="ECO:0000313" key="1">
    <source>
        <dbReference type="EMBL" id="WMG19487.1"/>
    </source>
</evidence>
<protein>
    <submittedName>
        <fullName evidence="1">Cytoplasmic protein</fullName>
    </submittedName>
</protein>